<feature type="non-terminal residue" evidence="2">
    <location>
        <position position="60"/>
    </location>
</feature>
<reference evidence="2" key="1">
    <citation type="journal article" date="2014" name="Front. Microbiol.">
        <title>High frequency of phylogenetically diverse reductive dehalogenase-homologous genes in deep subseafloor sedimentary metagenomes.</title>
        <authorList>
            <person name="Kawai M."/>
            <person name="Futagami T."/>
            <person name="Toyoda A."/>
            <person name="Takaki Y."/>
            <person name="Nishi S."/>
            <person name="Hori S."/>
            <person name="Arai W."/>
            <person name="Tsubouchi T."/>
            <person name="Morono Y."/>
            <person name="Uchiyama I."/>
            <person name="Ito T."/>
            <person name="Fujiyama A."/>
            <person name="Inagaki F."/>
            <person name="Takami H."/>
        </authorList>
    </citation>
    <scope>NUCLEOTIDE SEQUENCE</scope>
    <source>
        <strain evidence="2">Expedition CK06-06</strain>
    </source>
</reference>
<comment type="caution">
    <text evidence="2">The sequence shown here is derived from an EMBL/GenBank/DDBJ whole genome shotgun (WGS) entry which is preliminary data.</text>
</comment>
<dbReference type="AlphaFoldDB" id="X1H7H4"/>
<proteinExistence type="predicted"/>
<feature type="transmembrane region" description="Helical" evidence="1">
    <location>
        <begin position="9"/>
        <end position="27"/>
    </location>
</feature>
<protein>
    <recommendedName>
        <fullName evidence="3">ABC transmembrane type-1 domain-containing protein</fullName>
    </recommendedName>
</protein>
<sequence length="60" mass="6759">MLTYIIRRVIQLIPLLMIISLISFVIIELPPGDFLTTYIVSLEISGIEVSEAHAANLKEF</sequence>
<accession>X1H7H4</accession>
<keyword evidence="1" id="KW-0472">Membrane</keyword>
<dbReference type="EMBL" id="BARU01021830">
    <property type="protein sequence ID" value="GAH49804.1"/>
    <property type="molecule type" value="Genomic_DNA"/>
</dbReference>
<evidence type="ECO:0000256" key="1">
    <source>
        <dbReference type="SAM" id="Phobius"/>
    </source>
</evidence>
<organism evidence="2">
    <name type="scientific">marine sediment metagenome</name>
    <dbReference type="NCBI Taxonomy" id="412755"/>
    <lineage>
        <taxon>unclassified sequences</taxon>
        <taxon>metagenomes</taxon>
        <taxon>ecological metagenomes</taxon>
    </lineage>
</organism>
<evidence type="ECO:0000313" key="2">
    <source>
        <dbReference type="EMBL" id="GAH49804.1"/>
    </source>
</evidence>
<evidence type="ECO:0008006" key="3">
    <source>
        <dbReference type="Google" id="ProtNLM"/>
    </source>
</evidence>
<name>X1H7H4_9ZZZZ</name>
<keyword evidence="1" id="KW-0812">Transmembrane</keyword>
<gene>
    <name evidence="2" type="ORF">S03H2_35655</name>
</gene>
<keyword evidence="1" id="KW-1133">Transmembrane helix</keyword>